<accession>A0A9D9D9Z3</accession>
<feature type="domain" description="Transcriptional regulator DauR-like HTH" evidence="2">
    <location>
        <begin position="163"/>
        <end position="220"/>
    </location>
</feature>
<dbReference type="EMBL" id="JADINH010000030">
    <property type="protein sequence ID" value="MBO8415138.1"/>
    <property type="molecule type" value="Genomic_DNA"/>
</dbReference>
<evidence type="ECO:0000313" key="4">
    <source>
        <dbReference type="Proteomes" id="UP000823631"/>
    </source>
</evidence>
<evidence type="ECO:0000259" key="1">
    <source>
        <dbReference type="Pfam" id="PF08348"/>
    </source>
</evidence>
<comment type="caution">
    <text evidence="3">The sequence shown here is derived from an EMBL/GenBank/DDBJ whole genome shotgun (WGS) entry which is preliminary data.</text>
</comment>
<dbReference type="InterPro" id="IPR013559">
    <property type="entry name" value="YheO"/>
</dbReference>
<dbReference type="InterPro" id="IPR039445">
    <property type="entry name" value="DauR-like_HTH"/>
</dbReference>
<feature type="domain" description="YheO-like" evidence="1">
    <location>
        <begin position="17"/>
        <end position="126"/>
    </location>
</feature>
<proteinExistence type="predicted"/>
<organism evidence="3 4">
    <name type="scientific">Candidatus Avisuccinivibrio stercorigallinarum</name>
    <dbReference type="NCBI Taxonomy" id="2840704"/>
    <lineage>
        <taxon>Bacteria</taxon>
        <taxon>Pseudomonadati</taxon>
        <taxon>Pseudomonadota</taxon>
        <taxon>Gammaproteobacteria</taxon>
        <taxon>Aeromonadales</taxon>
        <taxon>Succinivibrionaceae</taxon>
        <taxon>Succinivibrionaceae incertae sedis</taxon>
        <taxon>Candidatus Avisuccinivibrio</taxon>
    </lineage>
</organism>
<sequence length="228" mass="25035">MNTLEAYHLTEADHQILDGYKHIVESIGLIFGSSCEVVLHSLADLSHSVIAIHNGAKTGRQVGSPVTDKALSVLQDCERSNRPNSGLYHTTNADGHAMRSVTTVIRGVMGHPIGLLCINFDISTPFNELAATLLTPAVKKAGAASDEGEHFALNIDDLFANKVRKVQDAVIKDKSVPARCRTHEIIVRLNNEGLFKLRKAVPRISEILNISRDAIYMHLRNEQKNNGR</sequence>
<dbReference type="Pfam" id="PF13309">
    <property type="entry name" value="HTH_22"/>
    <property type="match status" value="1"/>
</dbReference>
<reference evidence="3" key="2">
    <citation type="journal article" date="2021" name="PeerJ">
        <title>Extensive microbial diversity within the chicken gut microbiome revealed by metagenomics and culture.</title>
        <authorList>
            <person name="Gilroy R."/>
            <person name="Ravi A."/>
            <person name="Getino M."/>
            <person name="Pursley I."/>
            <person name="Horton D.L."/>
            <person name="Alikhan N.F."/>
            <person name="Baker D."/>
            <person name="Gharbi K."/>
            <person name="Hall N."/>
            <person name="Watson M."/>
            <person name="Adriaenssens E.M."/>
            <person name="Foster-Nyarko E."/>
            <person name="Jarju S."/>
            <person name="Secka A."/>
            <person name="Antonio M."/>
            <person name="Oren A."/>
            <person name="Chaudhuri R.R."/>
            <person name="La Ragione R."/>
            <person name="Hildebrand F."/>
            <person name="Pallen M.J."/>
        </authorList>
    </citation>
    <scope>NUCLEOTIDE SEQUENCE</scope>
    <source>
        <strain evidence="3">17213</strain>
    </source>
</reference>
<dbReference type="InterPro" id="IPR039446">
    <property type="entry name" value="DauR-like"/>
</dbReference>
<dbReference type="Pfam" id="PF08348">
    <property type="entry name" value="PAS_6"/>
    <property type="match status" value="1"/>
</dbReference>
<dbReference type="AlphaFoldDB" id="A0A9D9D9Z3"/>
<evidence type="ECO:0000259" key="2">
    <source>
        <dbReference type="Pfam" id="PF13309"/>
    </source>
</evidence>
<reference evidence="3" key="1">
    <citation type="submission" date="2020-10" db="EMBL/GenBank/DDBJ databases">
        <authorList>
            <person name="Gilroy R."/>
        </authorList>
    </citation>
    <scope>NUCLEOTIDE SEQUENCE</scope>
    <source>
        <strain evidence="3">17213</strain>
    </source>
</reference>
<dbReference type="PANTHER" id="PTHR35568">
    <property type="entry name" value="TRANSCRIPTIONAL REGULATOR DAUR"/>
    <property type="match status" value="1"/>
</dbReference>
<name>A0A9D9D9Z3_9GAMM</name>
<protein>
    <submittedName>
        <fullName evidence="3">PAS domain-containing protein</fullName>
    </submittedName>
</protein>
<dbReference type="PANTHER" id="PTHR35568:SF1">
    <property type="entry name" value="TRANSCRIPTIONAL REGULATOR DAUR"/>
    <property type="match status" value="1"/>
</dbReference>
<dbReference type="Proteomes" id="UP000823631">
    <property type="component" value="Unassembled WGS sequence"/>
</dbReference>
<gene>
    <name evidence="3" type="ORF">IAB19_02000</name>
</gene>
<evidence type="ECO:0000313" key="3">
    <source>
        <dbReference type="EMBL" id="MBO8415138.1"/>
    </source>
</evidence>